<keyword evidence="4" id="KW-1003">Cell membrane</keyword>
<evidence type="ECO:0000256" key="10">
    <source>
        <dbReference type="ARBA" id="ARBA00022840"/>
    </source>
</evidence>
<reference evidence="18" key="1">
    <citation type="submission" date="2016-04" db="EMBL/GenBank/DDBJ databases">
        <authorList>
            <person name="Lyu Z."/>
            <person name="Lyu W."/>
        </authorList>
    </citation>
    <scope>NUCLEOTIDE SEQUENCE [LARGE SCALE GENOMIC DNA]</scope>
    <source>
        <strain evidence="18">C44</strain>
    </source>
</reference>
<evidence type="ECO:0000313" key="18">
    <source>
        <dbReference type="Proteomes" id="UP000078534"/>
    </source>
</evidence>
<dbReference type="Gene3D" id="6.10.340.10">
    <property type="match status" value="1"/>
</dbReference>
<feature type="transmembrane region" description="Helical" evidence="14">
    <location>
        <begin position="7"/>
        <end position="29"/>
    </location>
</feature>
<dbReference type="InterPro" id="IPR036097">
    <property type="entry name" value="HisK_dim/P_sf"/>
</dbReference>
<dbReference type="InterPro" id="IPR050398">
    <property type="entry name" value="HssS/ArlS-like"/>
</dbReference>
<dbReference type="InterPro" id="IPR036890">
    <property type="entry name" value="HATPase_C_sf"/>
</dbReference>
<dbReference type="Pfam" id="PF00512">
    <property type="entry name" value="HisKA"/>
    <property type="match status" value="1"/>
</dbReference>
<dbReference type="PROSITE" id="PS50885">
    <property type="entry name" value="HAMP"/>
    <property type="match status" value="1"/>
</dbReference>
<dbReference type="PRINTS" id="PR00344">
    <property type="entry name" value="BCTRLSENSOR"/>
</dbReference>
<evidence type="ECO:0000256" key="2">
    <source>
        <dbReference type="ARBA" id="ARBA00004651"/>
    </source>
</evidence>
<evidence type="ECO:0000256" key="14">
    <source>
        <dbReference type="SAM" id="Phobius"/>
    </source>
</evidence>
<comment type="subcellular location">
    <subcellularLocation>
        <location evidence="2">Cell membrane</location>
        <topology evidence="2">Multi-pass membrane protein</topology>
    </subcellularLocation>
</comment>
<dbReference type="InterPro" id="IPR003660">
    <property type="entry name" value="HAMP_dom"/>
</dbReference>
<dbReference type="GO" id="GO:0005524">
    <property type="term" value="F:ATP binding"/>
    <property type="evidence" value="ECO:0007669"/>
    <property type="project" value="UniProtKB-KW"/>
</dbReference>
<evidence type="ECO:0000256" key="9">
    <source>
        <dbReference type="ARBA" id="ARBA00022777"/>
    </source>
</evidence>
<keyword evidence="10" id="KW-0067">ATP-binding</keyword>
<dbReference type="EMBL" id="LWSG01000003">
    <property type="protein sequence ID" value="OAS88493.1"/>
    <property type="molecule type" value="Genomic_DNA"/>
</dbReference>
<proteinExistence type="predicted"/>
<protein>
    <recommendedName>
        <fullName evidence="3">histidine kinase</fullName>
        <ecNumber evidence="3">2.7.13.3</ecNumber>
    </recommendedName>
</protein>
<dbReference type="STRING" id="152268.A6K24_15675"/>
<accession>A0A179T7W9</accession>
<keyword evidence="5" id="KW-0597">Phosphoprotein</keyword>
<keyword evidence="8" id="KW-0547">Nucleotide-binding</keyword>
<evidence type="ECO:0000256" key="12">
    <source>
        <dbReference type="ARBA" id="ARBA00023012"/>
    </source>
</evidence>
<dbReference type="InterPro" id="IPR003594">
    <property type="entry name" value="HATPase_dom"/>
</dbReference>
<dbReference type="Pfam" id="PF02518">
    <property type="entry name" value="HATPase_c"/>
    <property type="match status" value="1"/>
</dbReference>
<keyword evidence="7 14" id="KW-0812">Transmembrane</keyword>
<name>A0A179T7W9_9BACI</name>
<dbReference type="OrthoDB" id="335833at2"/>
<dbReference type="RefSeq" id="WP_066327138.1">
    <property type="nucleotide sequence ID" value="NZ_LWSG01000003.1"/>
</dbReference>
<evidence type="ECO:0000259" key="16">
    <source>
        <dbReference type="PROSITE" id="PS50885"/>
    </source>
</evidence>
<feature type="transmembrane region" description="Helical" evidence="14">
    <location>
        <begin position="161"/>
        <end position="182"/>
    </location>
</feature>
<dbReference type="SMART" id="SM00388">
    <property type="entry name" value="HisKA"/>
    <property type="match status" value="1"/>
</dbReference>
<dbReference type="AlphaFoldDB" id="A0A179T7W9"/>
<evidence type="ECO:0000256" key="8">
    <source>
        <dbReference type="ARBA" id="ARBA00022741"/>
    </source>
</evidence>
<dbReference type="InterPro" id="IPR004358">
    <property type="entry name" value="Sig_transdc_His_kin-like_C"/>
</dbReference>
<dbReference type="EC" id="2.7.13.3" evidence="3"/>
<keyword evidence="18" id="KW-1185">Reference proteome</keyword>
<comment type="caution">
    <text evidence="17">The sequence shown here is derived from an EMBL/GenBank/DDBJ whole genome shotgun (WGS) entry which is preliminary data.</text>
</comment>
<evidence type="ECO:0000256" key="6">
    <source>
        <dbReference type="ARBA" id="ARBA00022679"/>
    </source>
</evidence>
<keyword evidence="12" id="KW-0902">Two-component regulatory system</keyword>
<evidence type="ECO:0000256" key="11">
    <source>
        <dbReference type="ARBA" id="ARBA00022989"/>
    </source>
</evidence>
<dbReference type="Gene3D" id="1.10.287.130">
    <property type="match status" value="1"/>
</dbReference>
<keyword evidence="13 14" id="KW-0472">Membrane</keyword>
<keyword evidence="9 17" id="KW-0418">Kinase</keyword>
<feature type="domain" description="HAMP" evidence="16">
    <location>
        <begin position="184"/>
        <end position="236"/>
    </location>
</feature>
<keyword evidence="11 14" id="KW-1133">Transmembrane helix</keyword>
<organism evidence="17 18">
    <name type="scientific">Metabacillus litoralis</name>
    <dbReference type="NCBI Taxonomy" id="152268"/>
    <lineage>
        <taxon>Bacteria</taxon>
        <taxon>Bacillati</taxon>
        <taxon>Bacillota</taxon>
        <taxon>Bacilli</taxon>
        <taxon>Bacillales</taxon>
        <taxon>Bacillaceae</taxon>
        <taxon>Metabacillus</taxon>
    </lineage>
</organism>
<keyword evidence="6" id="KW-0808">Transferase</keyword>
<dbReference type="Gene3D" id="3.30.565.10">
    <property type="entry name" value="Histidine kinase-like ATPase, C-terminal domain"/>
    <property type="match status" value="1"/>
</dbReference>
<evidence type="ECO:0000256" key="3">
    <source>
        <dbReference type="ARBA" id="ARBA00012438"/>
    </source>
</evidence>
<evidence type="ECO:0000259" key="15">
    <source>
        <dbReference type="PROSITE" id="PS50109"/>
    </source>
</evidence>
<evidence type="ECO:0000256" key="1">
    <source>
        <dbReference type="ARBA" id="ARBA00000085"/>
    </source>
</evidence>
<dbReference type="PANTHER" id="PTHR45528:SF1">
    <property type="entry name" value="SENSOR HISTIDINE KINASE CPXA"/>
    <property type="match status" value="1"/>
</dbReference>
<dbReference type="Proteomes" id="UP000078534">
    <property type="component" value="Unassembled WGS sequence"/>
</dbReference>
<dbReference type="SUPFAM" id="SSF55874">
    <property type="entry name" value="ATPase domain of HSP90 chaperone/DNA topoisomerase II/histidine kinase"/>
    <property type="match status" value="1"/>
</dbReference>
<comment type="catalytic activity">
    <reaction evidence="1">
        <text>ATP + protein L-histidine = ADP + protein N-phospho-L-histidine.</text>
        <dbReference type="EC" id="2.7.13.3"/>
    </reaction>
</comment>
<evidence type="ECO:0000313" key="17">
    <source>
        <dbReference type="EMBL" id="OAS88493.1"/>
    </source>
</evidence>
<dbReference type="InterPro" id="IPR005467">
    <property type="entry name" value="His_kinase_dom"/>
</dbReference>
<dbReference type="CDD" id="cd00075">
    <property type="entry name" value="HATPase"/>
    <property type="match status" value="1"/>
</dbReference>
<dbReference type="SUPFAM" id="SSF47384">
    <property type="entry name" value="Homodimeric domain of signal transducing histidine kinase"/>
    <property type="match status" value="1"/>
</dbReference>
<dbReference type="SMART" id="SM00387">
    <property type="entry name" value="HATPase_c"/>
    <property type="match status" value="1"/>
</dbReference>
<gene>
    <name evidence="17" type="ORF">A6K24_15675</name>
</gene>
<dbReference type="InterPro" id="IPR003661">
    <property type="entry name" value="HisK_dim/P_dom"/>
</dbReference>
<dbReference type="SUPFAM" id="SSF158472">
    <property type="entry name" value="HAMP domain-like"/>
    <property type="match status" value="1"/>
</dbReference>
<dbReference type="Pfam" id="PF00672">
    <property type="entry name" value="HAMP"/>
    <property type="match status" value="1"/>
</dbReference>
<dbReference type="GO" id="GO:0005886">
    <property type="term" value="C:plasma membrane"/>
    <property type="evidence" value="ECO:0007669"/>
    <property type="project" value="UniProtKB-SubCell"/>
</dbReference>
<dbReference type="GO" id="GO:0000155">
    <property type="term" value="F:phosphorelay sensor kinase activity"/>
    <property type="evidence" value="ECO:0007669"/>
    <property type="project" value="InterPro"/>
</dbReference>
<dbReference type="CDD" id="cd06225">
    <property type="entry name" value="HAMP"/>
    <property type="match status" value="1"/>
</dbReference>
<dbReference type="PROSITE" id="PS50109">
    <property type="entry name" value="HIS_KIN"/>
    <property type="match status" value="1"/>
</dbReference>
<evidence type="ECO:0000256" key="5">
    <source>
        <dbReference type="ARBA" id="ARBA00022553"/>
    </source>
</evidence>
<sequence>MKIKYWLIISFLLVMLLPVIALYFLYVSISSYDEKHDLLEYINVSNRLIEMQPILEDGLLYKIQPNENYDKIGKFANENVKITLYRPDGIILYSSIEDPSINRLYQRSNVETLYKSLNEIQKKHRSYSLKKAVFQDGKIIGLYEVTIARKEWVNGVNDRSITLLVLMSCFFIILYTLVVFLLNRKLNKPLTILQKEMTAFANGQTVTNPNKKTNDEIGELFSHFHRMRRQIEQTREELAIQQKEKEFIVAALSHDLKTPLTVIQAYTEALQDETRLTEKEQYEYKTILFEKLHYMKQMLDDLTIYTALQSAPEKIDLVEVDGQEFFDMLLSGYEEPCAKKHIHLHIEQNTNGQYDVNVKQMMRIVDNLMGNAIRHTESDHLIWLAAISYRAPLPNWVFSPFINELNEWRQGGTIILIQNQGNEIPGNLQKQVFQPFLQVEGARGLGGSSGLGLSISKMLIEKHEGKINLFSKEGYGTLVACWIKERKA</sequence>
<dbReference type="CDD" id="cd00082">
    <property type="entry name" value="HisKA"/>
    <property type="match status" value="1"/>
</dbReference>
<feature type="domain" description="Histidine kinase" evidence="15">
    <location>
        <begin position="251"/>
        <end position="487"/>
    </location>
</feature>
<dbReference type="PANTHER" id="PTHR45528">
    <property type="entry name" value="SENSOR HISTIDINE KINASE CPXA"/>
    <property type="match status" value="1"/>
</dbReference>
<evidence type="ECO:0000256" key="4">
    <source>
        <dbReference type="ARBA" id="ARBA00022475"/>
    </source>
</evidence>
<evidence type="ECO:0000256" key="13">
    <source>
        <dbReference type="ARBA" id="ARBA00023136"/>
    </source>
</evidence>
<dbReference type="SMART" id="SM00304">
    <property type="entry name" value="HAMP"/>
    <property type="match status" value="1"/>
</dbReference>
<evidence type="ECO:0000256" key="7">
    <source>
        <dbReference type="ARBA" id="ARBA00022692"/>
    </source>
</evidence>